<protein>
    <submittedName>
        <fullName evidence="2">Uncharacterized protein</fullName>
    </submittedName>
</protein>
<evidence type="ECO:0000313" key="3">
    <source>
        <dbReference type="EMBL" id="KAD2393073.1"/>
    </source>
</evidence>
<reference evidence="2 4" key="1">
    <citation type="submission" date="2019-05" db="EMBL/GenBank/DDBJ databases">
        <title>Mikania micrantha, genome provides insights into the molecular mechanism of rapid growth.</title>
        <authorList>
            <person name="Liu B."/>
        </authorList>
    </citation>
    <scope>NUCLEOTIDE SEQUENCE [LARGE SCALE GENOMIC DNA]</scope>
    <source>
        <strain evidence="2">NLD-2019</strain>
        <tissue evidence="2">Leaf</tissue>
    </source>
</reference>
<evidence type="ECO:0000313" key="2">
    <source>
        <dbReference type="EMBL" id="KAD2393064.1"/>
    </source>
</evidence>
<gene>
    <name evidence="2" type="ORF">E3N88_40041</name>
    <name evidence="3" type="ORF">E3N88_40050</name>
</gene>
<organism evidence="2 4">
    <name type="scientific">Mikania micrantha</name>
    <name type="common">bitter vine</name>
    <dbReference type="NCBI Taxonomy" id="192012"/>
    <lineage>
        <taxon>Eukaryota</taxon>
        <taxon>Viridiplantae</taxon>
        <taxon>Streptophyta</taxon>
        <taxon>Embryophyta</taxon>
        <taxon>Tracheophyta</taxon>
        <taxon>Spermatophyta</taxon>
        <taxon>Magnoliopsida</taxon>
        <taxon>eudicotyledons</taxon>
        <taxon>Gunneridae</taxon>
        <taxon>Pentapetalae</taxon>
        <taxon>asterids</taxon>
        <taxon>campanulids</taxon>
        <taxon>Asterales</taxon>
        <taxon>Asteraceae</taxon>
        <taxon>Asteroideae</taxon>
        <taxon>Heliantheae alliance</taxon>
        <taxon>Eupatorieae</taxon>
        <taxon>Mikania</taxon>
    </lineage>
</organism>
<feature type="transmembrane region" description="Helical" evidence="1">
    <location>
        <begin position="6"/>
        <end position="26"/>
    </location>
</feature>
<keyword evidence="1" id="KW-0472">Membrane</keyword>
<keyword evidence="1" id="KW-1133">Transmembrane helix</keyword>
<comment type="caution">
    <text evidence="2">The sequence shown here is derived from an EMBL/GenBank/DDBJ whole genome shotgun (WGS) entry which is preliminary data.</text>
</comment>
<proteinExistence type="predicted"/>
<dbReference type="EMBL" id="SZYD01000019">
    <property type="protein sequence ID" value="KAD2393064.1"/>
    <property type="molecule type" value="Genomic_DNA"/>
</dbReference>
<keyword evidence="1" id="KW-0812">Transmembrane</keyword>
<dbReference type="AlphaFoldDB" id="A0A5N6LLM6"/>
<name>A0A5N6LLM6_9ASTR</name>
<keyword evidence="4" id="KW-1185">Reference proteome</keyword>
<evidence type="ECO:0000256" key="1">
    <source>
        <dbReference type="SAM" id="Phobius"/>
    </source>
</evidence>
<dbReference type="Proteomes" id="UP000326396">
    <property type="component" value="Linkage Group LG9"/>
</dbReference>
<dbReference type="EMBL" id="SZYD01000019">
    <property type="protein sequence ID" value="KAD2393073.1"/>
    <property type="molecule type" value="Genomic_DNA"/>
</dbReference>
<accession>A0A5N6LLM6</accession>
<sequence>MGLGCIGSPLICKVVTSFALVLVYLYPGGCNFRCKYGAYEDFSWGERSLICTCAVHSMGSIHSRGLLFQCQQKVYPAVLLLYFFLDCWEHGAAYIGWLMGGWPRQSAMAHSHATDLVLGCLWLWHRDDRDMCYNGLKIVWAIIVRTVETNGLANNTCIHANYCNCHIESWLVRFFGYNGLWTSKLAGSMNFDNIGSF</sequence>
<evidence type="ECO:0000313" key="4">
    <source>
        <dbReference type="Proteomes" id="UP000326396"/>
    </source>
</evidence>